<reference evidence="4" key="1">
    <citation type="journal article" date="2012" name="G3 (Bethesda)">
        <title>Pichia sorbitophila, an interspecies yeast hybrid reveals early steps of genome resolution following polyploidization.</title>
        <authorList>
            <person name="Leh Louis V."/>
            <person name="Despons L."/>
            <person name="Friedrich A."/>
            <person name="Martin T."/>
            <person name="Durrens P."/>
            <person name="Casaregola S."/>
            <person name="Neuveglise C."/>
            <person name="Fairhead C."/>
            <person name="Marck C."/>
            <person name="Cruz J.A."/>
            <person name="Straub M.L."/>
            <person name="Kugler V."/>
            <person name="Sacerdot C."/>
            <person name="Uzunov Z."/>
            <person name="Thierry A."/>
            <person name="Weiss S."/>
            <person name="Bleykasten C."/>
            <person name="De Montigny J."/>
            <person name="Jacques N."/>
            <person name="Jung P."/>
            <person name="Lemaire M."/>
            <person name="Mallet S."/>
            <person name="Morel G."/>
            <person name="Richard G.F."/>
            <person name="Sarkar A."/>
            <person name="Savel G."/>
            <person name="Schacherer J."/>
            <person name="Seret M.L."/>
            <person name="Talla E."/>
            <person name="Samson G."/>
            <person name="Jubin C."/>
            <person name="Poulain J."/>
            <person name="Vacherie B."/>
            <person name="Barbe V."/>
            <person name="Pelletier E."/>
            <person name="Sherman D.J."/>
            <person name="Westhof E."/>
            <person name="Weissenbach J."/>
            <person name="Baret P.V."/>
            <person name="Wincker P."/>
            <person name="Gaillardin C."/>
            <person name="Dujon B."/>
            <person name="Souciet J.L."/>
        </authorList>
    </citation>
    <scope>NUCLEOTIDE SEQUENCE [LARGE SCALE GENOMIC DNA]</scope>
    <source>
        <strain evidence="4">CBS 270.75 / DBVPG 7215 / KCTC 17166 / NRRL Y-17582</strain>
    </source>
</reference>
<dbReference type="GO" id="GO:0070086">
    <property type="term" value="P:ubiquitin-dependent endocytosis"/>
    <property type="evidence" value="ECO:0007669"/>
    <property type="project" value="TreeGrafter"/>
</dbReference>
<dbReference type="Proteomes" id="UP000006790">
    <property type="component" value="Chromosome 6"/>
</dbReference>
<dbReference type="GO" id="GO:0030674">
    <property type="term" value="F:protein-macromolecule adaptor activity"/>
    <property type="evidence" value="ECO:0007669"/>
    <property type="project" value="TreeGrafter"/>
</dbReference>
<dbReference type="SUPFAM" id="SSF81296">
    <property type="entry name" value="E set domains"/>
    <property type="match status" value="1"/>
</dbReference>
<dbReference type="EMBL" id="CP002502">
    <property type="protein sequence ID" value="AET40711.1"/>
    <property type="molecule type" value="Genomic_DNA"/>
</dbReference>
<dbReference type="STRING" id="931890.G8JUD1"/>
<dbReference type="KEGG" id="erc:Ecym_6335"/>
<keyword evidence="4" id="KW-1185">Reference proteome</keyword>
<sequence>MEEILLEPVYSPVFPLEKNLDIPKDAHPLAHTGSLQVYIQLAEPVIFLQGFNSHQWDERPPGLLRGSLIIRVLKSAKLKSISLSFEGICRTEWPEGIPPKKQDFCEINDIVNHTWPFFQAEDQPVLNNLSFDPDDLVRGSNASQYRPLPTAADNSTTSMLTLNPTLSVDQQQPSYTHLETPKLSPHSQSTRSLSPARFLKKKGSSELPKEMRSRSNGNIFSELLSATLPNGSDSSTCSKSSATGNCLTQATDHFIFHPGDYVYSFEQPIPVSTPESITATFGSVGYFLSVTVERVGAFKPNLRTKLPLRLVRTLSPNSVEDTEPICISRDWEGRLHYDIVIASKDIVLDAFLPIALRVTPLDKVILHRTRVYLTETLEYYCRSKKVHRLEPTKKFLIAEHKAAPVNGLTQASAGLRAKNLGNLLEDEHGDIVNKEFDYQVFIPERLNYQQRLHPDTSYQNIKSSHWLKICLRLSLMVDGTRKHYEISVDTPIHVLHKLCSHANTLLPSYDNQAVPGPDFFDFGTTSANLYHDSNMYFPKEVVESPIISSEMEPLEDRIGLSPRSLTPVQHNKSSQHMLYHKGLSKDDSPPCDVLKSPVLKSNIYQPDQLRAELVSPQAIPLSPISSPTLRALNVGVERRDSDNSFECDTAPPSIDDIRWFSPLPMEPPSYDDVLEEDGITVKSHNIKSSALPLFSITNEDNCEDEDIGAGDAYFFRNGLHPPLHVKNTSLSVGGLQITPNNLGRHSIQNNLPSTVKNTSDSFNDLGGLLRSNDPGSVGHISATSSTMGSRRSSIDGLSAQPLLDSNTQEGEQQVAHDSAFHTAMFSYSRDSIAQYISTSCDESSVDITSFYDRNNAAWHPFQRHIFNLPSLSTYYNSNPGRRNHHTEELQESTVSNTLKDSEEHLRSMEDKNSHKSLSTNSPTIGVFYHDESNRQYNGTVDKDENYNESDDPSWRSALKVKPHSSPDDDIAI</sequence>
<feature type="region of interest" description="Disordered" evidence="1">
    <location>
        <begin position="177"/>
        <end position="214"/>
    </location>
</feature>
<feature type="domain" description="Arrestin C-terminal-like" evidence="2">
    <location>
        <begin position="331"/>
        <end position="499"/>
    </location>
</feature>
<dbReference type="OrthoDB" id="2238745at2759"/>
<feature type="region of interest" description="Disordered" evidence="1">
    <location>
        <begin position="877"/>
        <end position="972"/>
    </location>
</feature>
<dbReference type="PANTHER" id="PTHR11188">
    <property type="entry name" value="ARRESTIN DOMAIN CONTAINING PROTEIN"/>
    <property type="match status" value="1"/>
</dbReference>
<dbReference type="SMART" id="SM01017">
    <property type="entry name" value="Arrestin_C"/>
    <property type="match status" value="1"/>
</dbReference>
<dbReference type="InterPro" id="IPR014752">
    <property type="entry name" value="Arrestin-like_C"/>
</dbReference>
<dbReference type="InterPro" id="IPR011022">
    <property type="entry name" value="Arrestin_C-like"/>
</dbReference>
<dbReference type="OMA" id="DIINHTW"/>
<evidence type="ECO:0000313" key="4">
    <source>
        <dbReference type="Proteomes" id="UP000006790"/>
    </source>
</evidence>
<dbReference type="Pfam" id="PF00339">
    <property type="entry name" value="Arrestin_N"/>
    <property type="match status" value="1"/>
</dbReference>
<evidence type="ECO:0000313" key="3">
    <source>
        <dbReference type="EMBL" id="AET40711.1"/>
    </source>
</evidence>
<gene>
    <name evidence="3" type="ordered locus">Ecym_6335</name>
</gene>
<name>G8JUD1_ERECY</name>
<dbReference type="InterPro" id="IPR011021">
    <property type="entry name" value="Arrestin-like_N"/>
</dbReference>
<dbReference type="InterPro" id="IPR014756">
    <property type="entry name" value="Ig_E-set"/>
</dbReference>
<protein>
    <recommendedName>
        <fullName evidence="2">Arrestin C-terminal-like domain-containing protein</fullName>
    </recommendedName>
</protein>
<organism evidence="3 4">
    <name type="scientific">Eremothecium cymbalariae (strain CBS 270.75 / DBVPG 7215 / KCTC 17166 / NRRL Y-17582)</name>
    <name type="common">Yeast</name>
    <dbReference type="NCBI Taxonomy" id="931890"/>
    <lineage>
        <taxon>Eukaryota</taxon>
        <taxon>Fungi</taxon>
        <taxon>Dikarya</taxon>
        <taxon>Ascomycota</taxon>
        <taxon>Saccharomycotina</taxon>
        <taxon>Saccharomycetes</taxon>
        <taxon>Saccharomycetales</taxon>
        <taxon>Saccharomycetaceae</taxon>
        <taxon>Eremothecium</taxon>
    </lineage>
</organism>
<dbReference type="HOGENOM" id="CLU_008578_0_1_1"/>
<dbReference type="Pfam" id="PF02752">
    <property type="entry name" value="Arrestin_C"/>
    <property type="match status" value="1"/>
</dbReference>
<dbReference type="PANTHER" id="PTHR11188:SF174">
    <property type="entry name" value="ARRESTIN-RELATED TRAFFICKING ADAPTER 10-RELATED"/>
    <property type="match status" value="1"/>
</dbReference>
<evidence type="ECO:0000259" key="2">
    <source>
        <dbReference type="SMART" id="SM01017"/>
    </source>
</evidence>
<feature type="region of interest" description="Disordered" evidence="1">
    <location>
        <begin position="773"/>
        <end position="795"/>
    </location>
</feature>
<dbReference type="eggNOG" id="KOG3780">
    <property type="taxonomic scope" value="Eukaryota"/>
</dbReference>
<dbReference type="GeneID" id="11471106"/>
<dbReference type="AlphaFoldDB" id="G8JUD1"/>
<dbReference type="GO" id="GO:0005829">
    <property type="term" value="C:cytosol"/>
    <property type="evidence" value="ECO:0007669"/>
    <property type="project" value="TreeGrafter"/>
</dbReference>
<dbReference type="RefSeq" id="XP_003647528.1">
    <property type="nucleotide sequence ID" value="XM_003647480.1"/>
</dbReference>
<dbReference type="Gene3D" id="2.60.40.640">
    <property type="match status" value="1"/>
</dbReference>
<dbReference type="FunCoup" id="G8JUD1">
    <property type="interactions" value="60"/>
</dbReference>
<evidence type="ECO:0000256" key="1">
    <source>
        <dbReference type="SAM" id="MobiDB-lite"/>
    </source>
</evidence>
<dbReference type="InterPro" id="IPR050357">
    <property type="entry name" value="Arrestin_domain-protein"/>
</dbReference>
<dbReference type="InParanoid" id="G8JUD1"/>
<proteinExistence type="predicted"/>
<feature type="compositionally biased region" description="Basic and acidic residues" evidence="1">
    <location>
        <begin position="899"/>
        <end position="913"/>
    </location>
</feature>
<feature type="compositionally biased region" description="Polar residues" evidence="1">
    <location>
        <begin position="781"/>
        <end position="791"/>
    </location>
</feature>
<feature type="compositionally biased region" description="Basic and acidic residues" evidence="1">
    <location>
        <begin position="203"/>
        <end position="213"/>
    </location>
</feature>
<dbReference type="GO" id="GO:0031625">
    <property type="term" value="F:ubiquitin protein ligase binding"/>
    <property type="evidence" value="ECO:0007669"/>
    <property type="project" value="TreeGrafter"/>
</dbReference>
<accession>G8JUD1</accession>